<evidence type="ECO:0000256" key="5">
    <source>
        <dbReference type="SAM" id="Phobius"/>
    </source>
</evidence>
<organism evidence="6 7">
    <name type="scientific">Echinococcus multilocularis</name>
    <name type="common">Fox tapeworm</name>
    <dbReference type="NCBI Taxonomy" id="6211"/>
    <lineage>
        <taxon>Eukaryota</taxon>
        <taxon>Metazoa</taxon>
        <taxon>Spiralia</taxon>
        <taxon>Lophotrochozoa</taxon>
        <taxon>Platyhelminthes</taxon>
        <taxon>Cestoda</taxon>
        <taxon>Eucestoda</taxon>
        <taxon>Cyclophyllidea</taxon>
        <taxon>Taeniidae</taxon>
        <taxon>Echinococcus</taxon>
    </lineage>
</organism>
<dbReference type="GO" id="GO:0016020">
    <property type="term" value="C:membrane"/>
    <property type="evidence" value="ECO:0007669"/>
    <property type="project" value="UniProtKB-SubCell"/>
</dbReference>
<keyword evidence="7" id="KW-1185">Reference proteome</keyword>
<reference evidence="6" key="2">
    <citation type="submission" date="2015-11" db="EMBL/GenBank/DDBJ databases">
        <authorList>
            <person name="Zhang Y."/>
            <person name="Guo Z."/>
        </authorList>
    </citation>
    <scope>NUCLEOTIDE SEQUENCE</scope>
</reference>
<keyword evidence="2 5" id="KW-0812">Transmembrane</keyword>
<dbReference type="Pfam" id="PF00335">
    <property type="entry name" value="Tetraspanin"/>
    <property type="match status" value="1"/>
</dbReference>
<evidence type="ECO:0000256" key="3">
    <source>
        <dbReference type="ARBA" id="ARBA00022989"/>
    </source>
</evidence>
<keyword evidence="4 5" id="KW-0472">Membrane</keyword>
<protein>
    <submittedName>
        <fullName evidence="6">Tetraspanin</fullName>
    </submittedName>
</protein>
<reference evidence="6" key="1">
    <citation type="journal article" date="2013" name="Nature">
        <title>The genomes of four tapeworm species reveal adaptations to parasitism.</title>
        <authorList>
            <person name="Tsai I.J."/>
            <person name="Zarowiecki M."/>
            <person name="Holroyd N."/>
            <person name="Garciarrubio A."/>
            <person name="Sanchez-Flores A."/>
            <person name="Brooks K.L."/>
            <person name="Tracey A."/>
            <person name="Bobes R.J."/>
            <person name="Fragoso G."/>
            <person name="Sciutto E."/>
            <person name="Aslett M."/>
            <person name="Beasley H."/>
            <person name="Bennett H.M."/>
            <person name="Cai J."/>
            <person name="Camicia F."/>
            <person name="Clark R."/>
            <person name="Cucher M."/>
            <person name="De Silva N."/>
            <person name="Day T.A."/>
            <person name="Deplazes P."/>
            <person name="Estrada K."/>
            <person name="Fernandez C."/>
            <person name="Holland P.W."/>
            <person name="Hou J."/>
            <person name="Hu S."/>
            <person name="Huckvale T."/>
            <person name="Hung S.S."/>
            <person name="Kamenetzky L."/>
            <person name="Keane J.A."/>
            <person name="Kiss F."/>
            <person name="Koziol U."/>
            <person name="Lambert O."/>
            <person name="Liu K."/>
            <person name="Luo X."/>
            <person name="Luo Y."/>
            <person name="Macchiaroli N."/>
            <person name="Nichol S."/>
            <person name="Paps J."/>
            <person name="Parkinson J."/>
            <person name="Pouchkina-Stantcheva N."/>
            <person name="Riddiford N."/>
            <person name="Rosenzvit M."/>
            <person name="Salinas G."/>
            <person name="Wasmuth J.D."/>
            <person name="Zamanian M."/>
            <person name="Zheng Y."/>
            <person name="Cai X."/>
            <person name="Soberon X."/>
            <person name="Olson P.D."/>
            <person name="Laclette J.P."/>
            <person name="Brehm K."/>
            <person name="Berriman M."/>
            <person name="Garciarrubio A."/>
            <person name="Bobes R.J."/>
            <person name="Fragoso G."/>
            <person name="Sanchez-Flores A."/>
            <person name="Estrada K."/>
            <person name="Cevallos M.A."/>
            <person name="Morett E."/>
            <person name="Gonzalez V."/>
            <person name="Portillo T."/>
            <person name="Ochoa-Leyva A."/>
            <person name="Jose M.V."/>
            <person name="Sciutto E."/>
            <person name="Landa A."/>
            <person name="Jimenez L."/>
            <person name="Valdes V."/>
            <person name="Carrero J.C."/>
            <person name="Larralde C."/>
            <person name="Morales-Montor J."/>
            <person name="Limon-Lason J."/>
            <person name="Soberon X."/>
            <person name="Laclette J.P."/>
        </authorList>
    </citation>
    <scope>NUCLEOTIDE SEQUENCE [LARGE SCALE GENOMIC DNA]</scope>
</reference>
<evidence type="ECO:0000256" key="1">
    <source>
        <dbReference type="ARBA" id="ARBA00004141"/>
    </source>
</evidence>
<dbReference type="InterPro" id="IPR018499">
    <property type="entry name" value="Tetraspanin/Peripherin"/>
</dbReference>
<comment type="subcellular location">
    <subcellularLocation>
        <location evidence="1">Membrane</location>
        <topology evidence="1">Multi-pass membrane protein</topology>
    </subcellularLocation>
</comment>
<sequence length="275" mass="30290">MCCAAAGIFTCIIVIINTILGTGFLVMVIFGILLRFLLPFVKSAIATVFTHLGLSDGVKTMCVEFLQLRSNELSNVCLIFGTACFCLCIVACMLACCGSLMMLRIYGGILGITVFLEGIGIIVLFSTQNLFINVITSVLSILLRDFENFSGFSTVIWSLIMQKENGVRCCGMDSPNDFNVSYLPSGKKFTHTCRLPPPSGICPRECCAIALNEVCQCNSPKLHWVFGCRSRIINFLRREMKNFTLISVGILLVQFILFTLTAAALLAKLRLCQLR</sequence>
<dbReference type="Proteomes" id="UP000017246">
    <property type="component" value="Unassembled WGS sequence"/>
</dbReference>
<evidence type="ECO:0000313" key="6">
    <source>
        <dbReference type="EMBL" id="CDS36463.1"/>
    </source>
</evidence>
<feature type="transmembrane region" description="Helical" evidence="5">
    <location>
        <begin position="243"/>
        <end position="267"/>
    </location>
</feature>
<name>A0A068Y059_ECHMU</name>
<gene>
    <name evidence="6" type="ORF">EmuJ_000356000</name>
</gene>
<feature type="transmembrane region" description="Helical" evidence="5">
    <location>
        <begin position="103"/>
        <end position="124"/>
    </location>
</feature>
<proteinExistence type="predicted"/>
<evidence type="ECO:0000313" key="7">
    <source>
        <dbReference type="Proteomes" id="UP000017246"/>
    </source>
</evidence>
<dbReference type="EMBL" id="LN902849">
    <property type="protein sequence ID" value="CDS36463.1"/>
    <property type="molecule type" value="Genomic_DNA"/>
</dbReference>
<feature type="transmembrane region" description="Helical" evidence="5">
    <location>
        <begin position="6"/>
        <end position="29"/>
    </location>
</feature>
<accession>A0A068Y059</accession>
<dbReference type="OrthoDB" id="10054572at2759"/>
<feature type="transmembrane region" description="Helical" evidence="5">
    <location>
        <begin position="73"/>
        <end position="96"/>
    </location>
</feature>
<evidence type="ECO:0000256" key="4">
    <source>
        <dbReference type="ARBA" id="ARBA00023136"/>
    </source>
</evidence>
<dbReference type="OMA" id="CCAIALN"/>
<evidence type="ECO:0000256" key="2">
    <source>
        <dbReference type="ARBA" id="ARBA00022692"/>
    </source>
</evidence>
<dbReference type="AlphaFoldDB" id="A0A068Y059"/>
<keyword evidence="3 5" id="KW-1133">Transmembrane helix</keyword>